<proteinExistence type="predicted"/>
<dbReference type="Proteomes" id="UP001150259">
    <property type="component" value="Unassembled WGS sequence"/>
</dbReference>
<gene>
    <name evidence="4" type="ORF">OO014_17895</name>
</gene>
<dbReference type="InterPro" id="IPR024983">
    <property type="entry name" value="CHAT_dom"/>
</dbReference>
<organism evidence="4 5">
    <name type="scientific">Intrasporangium calvum</name>
    <dbReference type="NCBI Taxonomy" id="53358"/>
    <lineage>
        <taxon>Bacteria</taxon>
        <taxon>Bacillati</taxon>
        <taxon>Actinomycetota</taxon>
        <taxon>Actinomycetes</taxon>
        <taxon>Micrococcales</taxon>
        <taxon>Intrasporangiaceae</taxon>
        <taxon>Intrasporangium</taxon>
    </lineage>
</organism>
<reference evidence="4 5" key="1">
    <citation type="submission" date="2022-11" db="EMBL/GenBank/DDBJ databases">
        <title>Anaerobic phenanthrene biodegradation by a DNRA strain PheN6.</title>
        <authorList>
            <person name="Zhang Z."/>
        </authorList>
    </citation>
    <scope>NUCLEOTIDE SEQUENCE [LARGE SCALE GENOMIC DNA]</scope>
    <source>
        <strain evidence="4 5">PheN6</strain>
    </source>
</reference>
<evidence type="ECO:0000313" key="4">
    <source>
        <dbReference type="EMBL" id="MDC5699126.1"/>
    </source>
</evidence>
<accession>A0ABT5GLQ7</accession>
<name>A0ABT5GLQ7_9MICO</name>
<feature type="region of interest" description="Disordered" evidence="1">
    <location>
        <begin position="107"/>
        <end position="149"/>
    </location>
</feature>
<dbReference type="Pfam" id="PF12770">
    <property type="entry name" value="CHAT"/>
    <property type="match status" value="1"/>
</dbReference>
<dbReference type="InterPro" id="IPR045543">
    <property type="entry name" value="TCAD7"/>
</dbReference>
<dbReference type="Pfam" id="PF19973">
    <property type="entry name" value="TCAD7"/>
    <property type="match status" value="1"/>
</dbReference>
<protein>
    <submittedName>
        <fullName evidence="4">CHAT domain-containing protein</fullName>
    </submittedName>
</protein>
<keyword evidence="5" id="KW-1185">Reference proteome</keyword>
<evidence type="ECO:0000313" key="5">
    <source>
        <dbReference type="Proteomes" id="UP001150259"/>
    </source>
</evidence>
<feature type="domain" description="CHAT" evidence="2">
    <location>
        <begin position="476"/>
        <end position="663"/>
    </location>
</feature>
<evidence type="ECO:0000256" key="1">
    <source>
        <dbReference type="SAM" id="MobiDB-lite"/>
    </source>
</evidence>
<sequence>MFTSVIVLPATLTPDLALKRLAALPDDAATVVRREEGGQTYVYDFTVGSLRANLRGNSAPTLTLALNLHEWQASRSVDLHTTSAADAERATARGRTVVLDGDDIVGVLVPPPSDRGGSRSAGLPMAPPPPAPAPPPPAPAPPTDRAVGGEASPAAYDALFQAYPRVTAPDAVKAEERFDVEVGFSETGAPGAVPFTVTAVRGRADLPFTVSVMGHGLDFPEGVRRELTVPRSAPETAKVSFAVVAQPVETDVVRVIEVSYECDGNVVGRAWREVHIGAVAAPAPTTPPLEGGTSLAPPANAPAPHITVEIRNRQGDAQLEWLLHTRYPDIPLPTERLTTDLGNESAREFAVQLMNQLPAQIGSPFLRKTVTGIGRAVTGAVPPEFWSLFAQVWERAKADDEVPSILIVTNEPYVPWELAWVGEDILDPADLPPEEPGESVGMPLGCLCRIGRWVPPITRTPRGGDRPATPPPTRASAAALAVVIGDYASDTNVRPLPEAIEEGKAIAMAYGGLPLKATEADFDRLLSNELERNGAPFGPTAVHVAAHGEVSPTMQQYTGIILSESQRRLDPFIVQGSSLTRETKPFVFLNACQVGMAGSVLSDYGGMAGAFVAEGCSGYVAPLWNVNDLVARHFAEEFYATALKGGTSVAEAVRVLRSRYATDWDQQTATPLAYVFYGHPELTFETS</sequence>
<comment type="caution">
    <text evidence="4">The sequence shown here is derived from an EMBL/GenBank/DDBJ whole genome shotgun (WGS) entry which is preliminary data.</text>
</comment>
<dbReference type="RefSeq" id="WP_272463685.1">
    <property type="nucleotide sequence ID" value="NZ_JAPFQL010000110.1"/>
</dbReference>
<feature type="compositionally biased region" description="Pro residues" evidence="1">
    <location>
        <begin position="125"/>
        <end position="142"/>
    </location>
</feature>
<evidence type="ECO:0000259" key="3">
    <source>
        <dbReference type="Pfam" id="PF19973"/>
    </source>
</evidence>
<feature type="domain" description="Ternary complex associated" evidence="3">
    <location>
        <begin position="1"/>
        <end position="107"/>
    </location>
</feature>
<dbReference type="EMBL" id="JAPFQL010000110">
    <property type="protein sequence ID" value="MDC5699126.1"/>
    <property type="molecule type" value="Genomic_DNA"/>
</dbReference>
<evidence type="ECO:0000259" key="2">
    <source>
        <dbReference type="Pfam" id="PF12770"/>
    </source>
</evidence>